<dbReference type="Proteomes" id="UP001652582">
    <property type="component" value="Chromosome 6"/>
</dbReference>
<keyword evidence="2" id="KW-0812">Transmembrane</keyword>
<dbReference type="Pfam" id="PF00173">
    <property type="entry name" value="Cyt-b5"/>
    <property type="match status" value="1"/>
</dbReference>
<dbReference type="GO" id="GO:0016020">
    <property type="term" value="C:membrane"/>
    <property type="evidence" value="ECO:0007669"/>
    <property type="project" value="TreeGrafter"/>
</dbReference>
<feature type="transmembrane region" description="Helical" evidence="2">
    <location>
        <begin position="13"/>
        <end position="30"/>
    </location>
</feature>
<evidence type="ECO:0000256" key="2">
    <source>
        <dbReference type="SAM" id="Phobius"/>
    </source>
</evidence>
<feature type="domain" description="Cytochrome b5 heme-binding" evidence="3">
    <location>
        <begin position="57"/>
        <end position="154"/>
    </location>
</feature>
<dbReference type="GO" id="GO:0005783">
    <property type="term" value="C:endoplasmic reticulum"/>
    <property type="evidence" value="ECO:0007669"/>
    <property type="project" value="TreeGrafter"/>
</dbReference>
<proteinExistence type="inferred from homology"/>
<dbReference type="RefSeq" id="XP_023950349.1">
    <property type="nucleotide sequence ID" value="XM_024094581.2"/>
</dbReference>
<dbReference type="SUPFAM" id="SSF55856">
    <property type="entry name" value="Cytochrome b5-like heme/steroid binding domain"/>
    <property type="match status" value="1"/>
</dbReference>
<evidence type="ECO:0000256" key="1">
    <source>
        <dbReference type="ARBA" id="ARBA00038357"/>
    </source>
</evidence>
<dbReference type="SMART" id="SM01117">
    <property type="entry name" value="Cyt-b5"/>
    <property type="match status" value="1"/>
</dbReference>
<dbReference type="Gene3D" id="3.10.120.10">
    <property type="entry name" value="Cytochrome b5-like heme/steroid binding domain"/>
    <property type="match status" value="1"/>
</dbReference>
<evidence type="ECO:0000259" key="3">
    <source>
        <dbReference type="SMART" id="SM01117"/>
    </source>
</evidence>
<keyword evidence="2" id="KW-0472">Membrane</keyword>
<dbReference type="InterPro" id="IPR001199">
    <property type="entry name" value="Cyt_B5-like_heme/steroid-bd"/>
</dbReference>
<protein>
    <submittedName>
        <fullName evidence="5">Membrane-associated progesterone receptor component 1</fullName>
    </submittedName>
</protein>
<dbReference type="AlphaFoldDB" id="A0A6J1NUD7"/>
<evidence type="ECO:0000313" key="4">
    <source>
        <dbReference type="Proteomes" id="UP001652582"/>
    </source>
</evidence>
<dbReference type="PANTHER" id="PTHR10281:SF106">
    <property type="entry name" value="IP06960P-RELATED"/>
    <property type="match status" value="1"/>
</dbReference>
<accession>A0A6J1NUD7</accession>
<evidence type="ECO:0000313" key="5">
    <source>
        <dbReference type="RefSeq" id="XP_023950349.1"/>
    </source>
</evidence>
<sequence length="174" mass="19202">MAETDAVSFWDELTSPINLVLVFFILYLVYKIVKSHFESVEPAAPPPPPMPKLRKDMTVAELKKYDGTDAEGRVLLAVNGIIFDVTRGKRFYGPGGPYSAFAGKDATRGLATGQVAASDTEYDDVSDLSPDEVASAKEWEDQFKEKYDIVGRLLKPGETPTVYSEEDAEDKKSL</sequence>
<dbReference type="OrthoDB" id="547796at2759"/>
<keyword evidence="4" id="KW-1185">Reference proteome</keyword>
<keyword evidence="5" id="KW-0675">Receptor</keyword>
<reference evidence="5" key="1">
    <citation type="submission" date="2025-08" db="UniProtKB">
        <authorList>
            <consortium name="RefSeq"/>
        </authorList>
    </citation>
    <scope>IDENTIFICATION</scope>
</reference>
<gene>
    <name evidence="5" type="primary">LOC112054714</name>
</gene>
<dbReference type="FunFam" id="3.10.120.10:FF:000003">
    <property type="entry name" value="membrane-associated progesterone receptor component 1"/>
    <property type="match status" value="1"/>
</dbReference>
<dbReference type="PANTHER" id="PTHR10281">
    <property type="entry name" value="MEMBRANE-ASSOCIATED PROGESTERONE RECEPTOR COMPONENT-RELATED"/>
    <property type="match status" value="1"/>
</dbReference>
<dbReference type="InterPro" id="IPR050577">
    <property type="entry name" value="MAPR/NEUFC/NENF-like"/>
</dbReference>
<dbReference type="GeneID" id="112054714"/>
<dbReference type="InterPro" id="IPR036400">
    <property type="entry name" value="Cyt_B5-like_heme/steroid_sf"/>
</dbReference>
<dbReference type="KEGG" id="bany:112054714"/>
<organism evidence="4 5">
    <name type="scientific">Bicyclus anynana</name>
    <name type="common">Squinting bush brown butterfly</name>
    <dbReference type="NCBI Taxonomy" id="110368"/>
    <lineage>
        <taxon>Eukaryota</taxon>
        <taxon>Metazoa</taxon>
        <taxon>Ecdysozoa</taxon>
        <taxon>Arthropoda</taxon>
        <taxon>Hexapoda</taxon>
        <taxon>Insecta</taxon>
        <taxon>Pterygota</taxon>
        <taxon>Neoptera</taxon>
        <taxon>Endopterygota</taxon>
        <taxon>Lepidoptera</taxon>
        <taxon>Glossata</taxon>
        <taxon>Ditrysia</taxon>
        <taxon>Papilionoidea</taxon>
        <taxon>Nymphalidae</taxon>
        <taxon>Satyrinae</taxon>
        <taxon>Satyrini</taxon>
        <taxon>Mycalesina</taxon>
        <taxon>Bicyclus</taxon>
    </lineage>
</organism>
<comment type="similarity">
    <text evidence="1">Belongs to the cytochrome b5 family. MAPR subfamily.</text>
</comment>
<keyword evidence="2" id="KW-1133">Transmembrane helix</keyword>
<name>A0A6J1NUD7_BICAN</name>